<sequence>MHSVQNYSAPTTQNQNQELSDEYVYNCYESEEFIKFQYTVDDLLLAASTASTVFNFLVLYCAFKLFGRSGDTMHLFIVNMTLGDLLLTVFCHPNEVLTRKHKVLQHLHLCAIIHFGNWLGLAVSGLSLTLLNVDKLIYFQWPMKYDLAMSKRRCICLCVFIWGVSLGFVSYVWIFDIVYVSTDCTLQMNDQKKYYYEIFMIMFCVLPVTSSFICSAYLFRLTRRKRHTQLQP</sequence>
<organism evidence="7 8">
    <name type="scientific">Ditylenchus dipsaci</name>
    <dbReference type="NCBI Taxonomy" id="166011"/>
    <lineage>
        <taxon>Eukaryota</taxon>
        <taxon>Metazoa</taxon>
        <taxon>Ecdysozoa</taxon>
        <taxon>Nematoda</taxon>
        <taxon>Chromadorea</taxon>
        <taxon>Rhabditida</taxon>
        <taxon>Tylenchina</taxon>
        <taxon>Tylenchomorpha</taxon>
        <taxon>Sphaerularioidea</taxon>
        <taxon>Anguinidae</taxon>
        <taxon>Anguininae</taxon>
        <taxon>Ditylenchus</taxon>
    </lineage>
</organism>
<dbReference type="GO" id="GO:0008188">
    <property type="term" value="F:neuropeptide receptor activity"/>
    <property type="evidence" value="ECO:0007669"/>
    <property type="project" value="InterPro"/>
</dbReference>
<feature type="transmembrane region" description="Helical" evidence="5">
    <location>
        <begin position="43"/>
        <end position="63"/>
    </location>
</feature>
<dbReference type="InterPro" id="IPR000276">
    <property type="entry name" value="GPCR_Rhodpsn"/>
</dbReference>
<keyword evidence="7" id="KW-1185">Reference proteome</keyword>
<name>A0A915DZS3_9BILA</name>
<dbReference type="AlphaFoldDB" id="A0A915DZS3"/>
<evidence type="ECO:0000313" key="7">
    <source>
        <dbReference type="Proteomes" id="UP000887574"/>
    </source>
</evidence>
<evidence type="ECO:0000256" key="1">
    <source>
        <dbReference type="ARBA" id="ARBA00004370"/>
    </source>
</evidence>
<dbReference type="PROSITE" id="PS50262">
    <property type="entry name" value="G_PROTEIN_RECEP_F1_2"/>
    <property type="match status" value="1"/>
</dbReference>
<evidence type="ECO:0000313" key="8">
    <source>
        <dbReference type="WBParaSite" id="jg25416"/>
    </source>
</evidence>
<evidence type="ECO:0000256" key="4">
    <source>
        <dbReference type="ARBA" id="ARBA00023136"/>
    </source>
</evidence>
<dbReference type="SUPFAM" id="SSF81321">
    <property type="entry name" value="Family A G protein-coupled receptor-like"/>
    <property type="match status" value="1"/>
</dbReference>
<evidence type="ECO:0000256" key="2">
    <source>
        <dbReference type="ARBA" id="ARBA00022692"/>
    </source>
</evidence>
<dbReference type="Gene3D" id="1.20.1070.10">
    <property type="entry name" value="Rhodopsin 7-helix transmembrane proteins"/>
    <property type="match status" value="1"/>
</dbReference>
<keyword evidence="2 5" id="KW-0812">Transmembrane</keyword>
<dbReference type="PANTHER" id="PTHR21643">
    <property type="entry name" value="G-PROTEIN COUPLED RECEPTORS FAMILY 1 PROFILE DOMAIN-CONTAINING PROTEIN-RELATED"/>
    <property type="match status" value="1"/>
</dbReference>
<feature type="transmembrane region" description="Helical" evidence="5">
    <location>
        <begin position="154"/>
        <end position="174"/>
    </location>
</feature>
<feature type="domain" description="G-protein coupled receptors family 1 profile" evidence="6">
    <location>
        <begin position="54"/>
        <end position="232"/>
    </location>
</feature>
<feature type="transmembrane region" description="Helical" evidence="5">
    <location>
        <begin position="75"/>
        <end position="92"/>
    </location>
</feature>
<feature type="transmembrane region" description="Helical" evidence="5">
    <location>
        <begin position="112"/>
        <end position="133"/>
    </location>
</feature>
<feature type="transmembrane region" description="Helical" evidence="5">
    <location>
        <begin position="194"/>
        <end position="219"/>
    </location>
</feature>
<keyword evidence="3 5" id="KW-1133">Transmembrane helix</keyword>
<dbReference type="PANTHER" id="PTHR21643:SF3">
    <property type="entry name" value="G-PROTEIN COUPLED RECEPTORS FAMILY 1 PROFILE DOMAIN-CONTAINING PROTEIN"/>
    <property type="match status" value="1"/>
</dbReference>
<reference evidence="8" key="1">
    <citation type="submission" date="2022-11" db="UniProtKB">
        <authorList>
            <consortium name="WormBaseParasite"/>
        </authorList>
    </citation>
    <scope>IDENTIFICATION</scope>
</reference>
<evidence type="ECO:0000259" key="6">
    <source>
        <dbReference type="PROSITE" id="PS50262"/>
    </source>
</evidence>
<dbReference type="GO" id="GO:0016020">
    <property type="term" value="C:membrane"/>
    <property type="evidence" value="ECO:0007669"/>
    <property type="project" value="UniProtKB-SubCell"/>
</dbReference>
<dbReference type="CDD" id="cd00637">
    <property type="entry name" value="7tm_classA_rhodopsin-like"/>
    <property type="match status" value="1"/>
</dbReference>
<comment type="subcellular location">
    <subcellularLocation>
        <location evidence="1">Membrane</location>
    </subcellularLocation>
</comment>
<dbReference type="Proteomes" id="UP000887574">
    <property type="component" value="Unplaced"/>
</dbReference>
<proteinExistence type="predicted"/>
<keyword evidence="4 5" id="KW-0472">Membrane</keyword>
<dbReference type="InterPro" id="IPR017452">
    <property type="entry name" value="GPCR_Rhodpsn_7TM"/>
</dbReference>
<protein>
    <submittedName>
        <fullName evidence="8">G-protein coupled receptors family 1 profile domain-containing protein</fullName>
    </submittedName>
</protein>
<evidence type="ECO:0000256" key="3">
    <source>
        <dbReference type="ARBA" id="ARBA00022989"/>
    </source>
</evidence>
<dbReference type="Pfam" id="PF00001">
    <property type="entry name" value="7tm_1"/>
    <property type="match status" value="1"/>
</dbReference>
<accession>A0A915DZS3</accession>
<dbReference type="WBParaSite" id="jg25416">
    <property type="protein sequence ID" value="jg25416"/>
    <property type="gene ID" value="jg25416"/>
</dbReference>
<evidence type="ECO:0000256" key="5">
    <source>
        <dbReference type="SAM" id="Phobius"/>
    </source>
</evidence>
<dbReference type="InterPro" id="IPR039952">
    <property type="entry name" value="Aex-2"/>
</dbReference>